<keyword evidence="6" id="KW-0808">Transferase</keyword>
<dbReference type="InterPro" id="IPR050980">
    <property type="entry name" value="2C_sensor_his_kinase"/>
</dbReference>
<comment type="catalytic activity">
    <reaction evidence="1">
        <text>ATP + protein L-histidine = ADP + protein N-phospho-L-histidine.</text>
        <dbReference type="EC" id="2.7.13.3"/>
    </reaction>
</comment>
<dbReference type="SUPFAM" id="SSF47384">
    <property type="entry name" value="Homodimeric domain of signal transducing histidine kinase"/>
    <property type="match status" value="1"/>
</dbReference>
<proteinExistence type="predicted"/>
<feature type="transmembrane region" description="Helical" evidence="10">
    <location>
        <begin position="12"/>
        <end position="34"/>
    </location>
</feature>
<dbReference type="KEGG" id="siw:GH266_17905"/>
<dbReference type="CDD" id="cd00075">
    <property type="entry name" value="HATPase"/>
    <property type="match status" value="1"/>
</dbReference>
<dbReference type="InterPro" id="IPR005467">
    <property type="entry name" value="His_kinase_dom"/>
</dbReference>
<evidence type="ECO:0000256" key="2">
    <source>
        <dbReference type="ARBA" id="ARBA00004651"/>
    </source>
</evidence>
<feature type="domain" description="Histidine kinase" evidence="11">
    <location>
        <begin position="129"/>
        <end position="329"/>
    </location>
</feature>
<evidence type="ECO:0000259" key="11">
    <source>
        <dbReference type="PROSITE" id="PS50109"/>
    </source>
</evidence>
<evidence type="ECO:0000313" key="13">
    <source>
        <dbReference type="Proteomes" id="UP000435648"/>
    </source>
</evidence>
<dbReference type="OrthoDB" id="9815202at2"/>
<keyword evidence="10" id="KW-0472">Membrane</keyword>
<gene>
    <name evidence="12" type="ORF">GH266_17905</name>
</gene>
<organism evidence="12 13">
    <name type="scientific">Stappia indica</name>
    <dbReference type="NCBI Taxonomy" id="538381"/>
    <lineage>
        <taxon>Bacteria</taxon>
        <taxon>Pseudomonadati</taxon>
        <taxon>Pseudomonadota</taxon>
        <taxon>Alphaproteobacteria</taxon>
        <taxon>Hyphomicrobiales</taxon>
        <taxon>Stappiaceae</taxon>
        <taxon>Stappia</taxon>
    </lineage>
</organism>
<evidence type="ECO:0000256" key="6">
    <source>
        <dbReference type="ARBA" id="ARBA00022679"/>
    </source>
</evidence>
<evidence type="ECO:0000256" key="7">
    <source>
        <dbReference type="ARBA" id="ARBA00022741"/>
    </source>
</evidence>
<comment type="subcellular location">
    <subcellularLocation>
        <location evidence="2">Cell membrane</location>
        <topology evidence="2">Multi-pass membrane protein</topology>
    </subcellularLocation>
</comment>
<dbReference type="GO" id="GO:0005524">
    <property type="term" value="F:ATP binding"/>
    <property type="evidence" value="ECO:0007669"/>
    <property type="project" value="UniProtKB-KW"/>
</dbReference>
<keyword evidence="10" id="KW-1133">Transmembrane helix</keyword>
<dbReference type="EMBL" id="CP046908">
    <property type="protein sequence ID" value="QGZ37495.1"/>
    <property type="molecule type" value="Genomic_DNA"/>
</dbReference>
<keyword evidence="5" id="KW-0597">Phosphoprotein</keyword>
<keyword evidence="7" id="KW-0547">Nucleotide-binding</keyword>
<evidence type="ECO:0000256" key="1">
    <source>
        <dbReference type="ARBA" id="ARBA00000085"/>
    </source>
</evidence>
<evidence type="ECO:0000256" key="5">
    <source>
        <dbReference type="ARBA" id="ARBA00022553"/>
    </source>
</evidence>
<evidence type="ECO:0000256" key="9">
    <source>
        <dbReference type="ARBA" id="ARBA00022840"/>
    </source>
</evidence>
<keyword evidence="4" id="KW-1003">Cell membrane</keyword>
<dbReference type="GO" id="GO:0005886">
    <property type="term" value="C:plasma membrane"/>
    <property type="evidence" value="ECO:0007669"/>
    <property type="project" value="UniProtKB-SubCell"/>
</dbReference>
<dbReference type="PANTHER" id="PTHR44936:SF10">
    <property type="entry name" value="SENSOR PROTEIN RSTB"/>
    <property type="match status" value="1"/>
</dbReference>
<keyword evidence="8 12" id="KW-0418">Kinase</keyword>
<dbReference type="InterPro" id="IPR036890">
    <property type="entry name" value="HATPase_C_sf"/>
</dbReference>
<dbReference type="SMART" id="SM00387">
    <property type="entry name" value="HATPase_c"/>
    <property type="match status" value="1"/>
</dbReference>
<protein>
    <recommendedName>
        <fullName evidence="3">histidine kinase</fullName>
        <ecNumber evidence="3">2.7.13.3</ecNumber>
    </recommendedName>
</protein>
<dbReference type="Gene3D" id="1.10.287.130">
    <property type="match status" value="1"/>
</dbReference>
<accession>A0A857CF69</accession>
<dbReference type="SMART" id="SM00388">
    <property type="entry name" value="HisKA"/>
    <property type="match status" value="1"/>
</dbReference>
<dbReference type="Pfam" id="PF02518">
    <property type="entry name" value="HATPase_c"/>
    <property type="match status" value="1"/>
</dbReference>
<dbReference type="AlphaFoldDB" id="A0A857CF69"/>
<name>A0A857CF69_9HYPH</name>
<evidence type="ECO:0000256" key="8">
    <source>
        <dbReference type="ARBA" id="ARBA00022777"/>
    </source>
</evidence>
<dbReference type="Pfam" id="PF00512">
    <property type="entry name" value="HisKA"/>
    <property type="match status" value="1"/>
</dbReference>
<dbReference type="InterPro" id="IPR003661">
    <property type="entry name" value="HisK_dim/P_dom"/>
</dbReference>
<dbReference type="SUPFAM" id="SSF55874">
    <property type="entry name" value="ATPase domain of HSP90 chaperone/DNA topoisomerase II/histidine kinase"/>
    <property type="match status" value="1"/>
</dbReference>
<feature type="transmembrane region" description="Helical" evidence="10">
    <location>
        <begin position="46"/>
        <end position="66"/>
    </location>
</feature>
<dbReference type="InterPro" id="IPR003594">
    <property type="entry name" value="HATPase_dom"/>
</dbReference>
<evidence type="ECO:0000256" key="3">
    <source>
        <dbReference type="ARBA" id="ARBA00012438"/>
    </source>
</evidence>
<dbReference type="GO" id="GO:0000155">
    <property type="term" value="F:phosphorelay sensor kinase activity"/>
    <property type="evidence" value="ECO:0007669"/>
    <property type="project" value="InterPro"/>
</dbReference>
<dbReference type="Proteomes" id="UP000435648">
    <property type="component" value="Chromosome"/>
</dbReference>
<dbReference type="EC" id="2.7.13.3" evidence="3"/>
<dbReference type="PROSITE" id="PS50109">
    <property type="entry name" value="HIS_KIN"/>
    <property type="match status" value="1"/>
</dbReference>
<dbReference type="PRINTS" id="PR00344">
    <property type="entry name" value="BCTRLSENSOR"/>
</dbReference>
<dbReference type="Gene3D" id="3.30.565.10">
    <property type="entry name" value="Histidine kinase-like ATPase, C-terminal domain"/>
    <property type="match status" value="1"/>
</dbReference>
<dbReference type="PANTHER" id="PTHR44936">
    <property type="entry name" value="SENSOR PROTEIN CREC"/>
    <property type="match status" value="1"/>
</dbReference>
<sequence>MHAVTRKWRPSLWLVLGGALAGTLALSLAGIVTLRYLGPEIGFRHAAILLATIIGLLTAVLWLMLLRVLLRPVTALAAYAAAMRAPSREAVAPPEHFGTRELHDMGLSVIDMAATLSNRETTVRSFTNHVTHELRTPISTLRAATELLEDSAELSPADRHLVAQIRGAGQQLDRQMEALRQVAAARETDYRGRTRLSELIKGLAPRHPGLRIVARGEEAVLPLAMEGAEIVFSHLFGNAAGHGAKTVSVDARQEAELLAVTVRDDGRGVSSGNRERIFEPFFTTRRESGGTGMGLHIVASLLRAHGGRIVLEPAADGSGAAFRIEFPQD</sequence>
<reference evidence="12 13" key="1">
    <citation type="submission" date="2019-12" db="EMBL/GenBank/DDBJ databases">
        <title>The genome of Stappia indica PHM037.</title>
        <authorList>
            <person name="Kacar D."/>
            <person name="Galan B."/>
            <person name="Canedo L."/>
            <person name="Rodriguez P."/>
            <person name="de la Calle F."/>
            <person name="Garcia J.L."/>
        </authorList>
    </citation>
    <scope>NUCLEOTIDE SEQUENCE [LARGE SCALE GENOMIC DNA]</scope>
    <source>
        <strain evidence="12 13">PHM037</strain>
    </source>
</reference>
<dbReference type="InterPro" id="IPR036097">
    <property type="entry name" value="HisK_dim/P_sf"/>
</dbReference>
<evidence type="ECO:0000256" key="4">
    <source>
        <dbReference type="ARBA" id="ARBA00022475"/>
    </source>
</evidence>
<evidence type="ECO:0000256" key="10">
    <source>
        <dbReference type="SAM" id="Phobius"/>
    </source>
</evidence>
<keyword evidence="10" id="KW-0812">Transmembrane</keyword>
<keyword evidence="9" id="KW-0067">ATP-binding</keyword>
<evidence type="ECO:0000313" key="12">
    <source>
        <dbReference type="EMBL" id="QGZ37495.1"/>
    </source>
</evidence>
<dbReference type="InterPro" id="IPR004358">
    <property type="entry name" value="Sig_transdc_His_kin-like_C"/>
</dbReference>
<dbReference type="CDD" id="cd00082">
    <property type="entry name" value="HisKA"/>
    <property type="match status" value="1"/>
</dbReference>